<reference evidence="2 3" key="1">
    <citation type="journal article" date="2019" name="Philos. Trans. R. Soc. Lond., B, Biol. Sci.">
        <title>Ant behaviour and brain gene expression of defending hosts depend on the ecological success of the intruding social parasite.</title>
        <authorList>
            <person name="Kaur R."/>
            <person name="Stoldt M."/>
            <person name="Jongepier E."/>
            <person name="Feldmeyer B."/>
            <person name="Menzel F."/>
            <person name="Bornberg-Bauer E."/>
            <person name="Foitzik S."/>
        </authorList>
    </citation>
    <scope>NUCLEOTIDE SEQUENCE [LARGE SCALE GENOMIC DNA]</scope>
    <source>
        <tissue evidence="2">Whole body</tissue>
    </source>
</reference>
<gene>
    <name evidence="2" type="ORF">DBV15_10766</name>
</gene>
<dbReference type="AlphaFoldDB" id="A0A4S2KHU9"/>
<name>A0A4S2KHU9_9HYME</name>
<dbReference type="EMBL" id="QBLH01002385">
    <property type="protein sequence ID" value="TGZ48606.1"/>
    <property type="molecule type" value="Genomic_DNA"/>
</dbReference>
<sequence>MSPRTRRRLSNRIRLVQLDILSAFRLYASPHQNRLEFAGHSTRGTIIGTCCVEDTACDREKASASSASQRGHRNAIADPQRSAEIDAREEVRFTPKVRGTL</sequence>
<keyword evidence="3" id="KW-1185">Reference proteome</keyword>
<accession>A0A4S2KHU9</accession>
<feature type="region of interest" description="Disordered" evidence="1">
    <location>
        <begin position="62"/>
        <end position="101"/>
    </location>
</feature>
<proteinExistence type="predicted"/>
<evidence type="ECO:0000313" key="3">
    <source>
        <dbReference type="Proteomes" id="UP000310200"/>
    </source>
</evidence>
<evidence type="ECO:0000256" key="1">
    <source>
        <dbReference type="SAM" id="MobiDB-lite"/>
    </source>
</evidence>
<protein>
    <submittedName>
        <fullName evidence="2">Uncharacterized protein</fullName>
    </submittedName>
</protein>
<feature type="compositionally biased region" description="Basic and acidic residues" evidence="1">
    <location>
        <begin position="81"/>
        <end position="93"/>
    </location>
</feature>
<dbReference type="Proteomes" id="UP000310200">
    <property type="component" value="Unassembled WGS sequence"/>
</dbReference>
<comment type="caution">
    <text evidence="2">The sequence shown here is derived from an EMBL/GenBank/DDBJ whole genome shotgun (WGS) entry which is preliminary data.</text>
</comment>
<organism evidence="2 3">
    <name type="scientific">Temnothorax longispinosus</name>
    <dbReference type="NCBI Taxonomy" id="300112"/>
    <lineage>
        <taxon>Eukaryota</taxon>
        <taxon>Metazoa</taxon>
        <taxon>Ecdysozoa</taxon>
        <taxon>Arthropoda</taxon>
        <taxon>Hexapoda</taxon>
        <taxon>Insecta</taxon>
        <taxon>Pterygota</taxon>
        <taxon>Neoptera</taxon>
        <taxon>Endopterygota</taxon>
        <taxon>Hymenoptera</taxon>
        <taxon>Apocrita</taxon>
        <taxon>Aculeata</taxon>
        <taxon>Formicoidea</taxon>
        <taxon>Formicidae</taxon>
        <taxon>Myrmicinae</taxon>
        <taxon>Temnothorax</taxon>
    </lineage>
</organism>
<evidence type="ECO:0000313" key="2">
    <source>
        <dbReference type="EMBL" id="TGZ48606.1"/>
    </source>
</evidence>